<dbReference type="Gene3D" id="1.10.640.10">
    <property type="entry name" value="Haem peroxidase domain superfamily, animal type"/>
    <property type="match status" value="1"/>
</dbReference>
<dbReference type="GO" id="GO:0020037">
    <property type="term" value="F:heme binding"/>
    <property type="evidence" value="ECO:0007669"/>
    <property type="project" value="InterPro"/>
</dbReference>
<protein>
    <recommendedName>
        <fullName evidence="7">Peroxidase</fullName>
    </recommendedName>
</protein>
<name>A0A2N4T0L1_9MICC</name>
<evidence type="ECO:0000256" key="2">
    <source>
        <dbReference type="ARBA" id="ARBA00022525"/>
    </source>
</evidence>
<dbReference type="AlphaFoldDB" id="A0A2N4T0L1"/>
<dbReference type="SUPFAM" id="SSF48113">
    <property type="entry name" value="Heme-dependent peroxidases"/>
    <property type="match status" value="1"/>
</dbReference>
<evidence type="ECO:0000256" key="4">
    <source>
        <dbReference type="SAM" id="MobiDB-lite"/>
    </source>
</evidence>
<dbReference type="GO" id="GO:0006979">
    <property type="term" value="P:response to oxidative stress"/>
    <property type="evidence" value="ECO:0007669"/>
    <property type="project" value="InterPro"/>
</dbReference>
<dbReference type="Proteomes" id="UP000234632">
    <property type="component" value="Unassembled WGS sequence"/>
</dbReference>
<evidence type="ECO:0000256" key="1">
    <source>
        <dbReference type="ARBA" id="ARBA00004613"/>
    </source>
</evidence>
<evidence type="ECO:0008006" key="7">
    <source>
        <dbReference type="Google" id="ProtNLM"/>
    </source>
</evidence>
<accession>A0A2N4T0L1</accession>
<dbReference type="PANTHER" id="PTHR11475">
    <property type="entry name" value="OXIDASE/PEROXIDASE"/>
    <property type="match status" value="1"/>
</dbReference>
<keyword evidence="2" id="KW-0964">Secreted</keyword>
<dbReference type="EMBL" id="LOMZ01000001">
    <property type="protein sequence ID" value="PLC11768.1"/>
    <property type="molecule type" value="Genomic_DNA"/>
</dbReference>
<dbReference type="GO" id="GO:0005576">
    <property type="term" value="C:extracellular region"/>
    <property type="evidence" value="ECO:0007669"/>
    <property type="project" value="UniProtKB-SubCell"/>
</dbReference>
<dbReference type="InterPro" id="IPR019791">
    <property type="entry name" value="Haem_peroxidase_animal"/>
</dbReference>
<reference evidence="5 6" key="1">
    <citation type="submission" date="2015-12" db="EMBL/GenBank/DDBJ databases">
        <authorList>
            <person name="Shamseldin A."/>
            <person name="Moawad H."/>
            <person name="Abd El-Rahim W.M."/>
            <person name="Sadowsky M.J."/>
        </authorList>
    </citation>
    <scope>NUCLEOTIDE SEQUENCE [LARGE SCALE GENOMIC DNA]</scope>
    <source>
        <strain evidence="5 6">S43</strain>
    </source>
</reference>
<organism evidence="5 6">
    <name type="scientific">Kocuria flava</name>
    <dbReference type="NCBI Taxonomy" id="446860"/>
    <lineage>
        <taxon>Bacteria</taxon>
        <taxon>Bacillati</taxon>
        <taxon>Actinomycetota</taxon>
        <taxon>Actinomycetes</taxon>
        <taxon>Micrococcales</taxon>
        <taxon>Micrococcaceae</taxon>
        <taxon>Kocuria</taxon>
    </lineage>
</organism>
<dbReference type="Pfam" id="PF03098">
    <property type="entry name" value="An_peroxidase"/>
    <property type="match status" value="1"/>
</dbReference>
<dbReference type="InterPro" id="IPR037120">
    <property type="entry name" value="Haem_peroxidase_sf_animal"/>
</dbReference>
<dbReference type="RefSeq" id="WP_257879644.1">
    <property type="nucleotide sequence ID" value="NZ_LOMZ01000001.1"/>
</dbReference>
<dbReference type="CDD" id="cd09819">
    <property type="entry name" value="An_peroxidase_bacterial_1"/>
    <property type="match status" value="1"/>
</dbReference>
<evidence type="ECO:0000313" key="6">
    <source>
        <dbReference type="Proteomes" id="UP000234632"/>
    </source>
</evidence>
<evidence type="ECO:0000256" key="3">
    <source>
        <dbReference type="ARBA" id="ARBA00023180"/>
    </source>
</evidence>
<comment type="subcellular location">
    <subcellularLocation>
        <location evidence="1">Secreted</location>
    </subcellularLocation>
</comment>
<dbReference type="PROSITE" id="PS51318">
    <property type="entry name" value="TAT"/>
    <property type="match status" value="1"/>
</dbReference>
<feature type="compositionally biased region" description="Acidic residues" evidence="4">
    <location>
        <begin position="533"/>
        <end position="547"/>
    </location>
</feature>
<dbReference type="GO" id="GO:0004601">
    <property type="term" value="F:peroxidase activity"/>
    <property type="evidence" value="ECO:0007669"/>
    <property type="project" value="InterPro"/>
</dbReference>
<dbReference type="InterPro" id="IPR010255">
    <property type="entry name" value="Haem_peroxidase_sf"/>
</dbReference>
<gene>
    <name evidence="5" type="ORF">AUQ48_05350</name>
</gene>
<dbReference type="InterPro" id="IPR006311">
    <property type="entry name" value="TAT_signal"/>
</dbReference>
<dbReference type="PANTHER" id="PTHR11475:SF4">
    <property type="entry name" value="CHORION PEROXIDASE"/>
    <property type="match status" value="1"/>
</dbReference>
<feature type="region of interest" description="Disordered" evidence="4">
    <location>
        <begin position="521"/>
        <end position="553"/>
    </location>
</feature>
<sequence>MEPQDRACTTEPAPRAALPSRRRVLTGLAAGIAALPAAAAPAAAARAPAAGRTAAGRVQASLGGGRGHGSAQLRGIDIAVTTGRRAEGRFGLMFPKLTAFTPDDGLLDALAHRMIDRTPPLSDVSLSNDGLDNPDVPAGFAYLGQFIDHDMTLDLTPLSQQEHDPRGLTNFDTPFFDLGSVYGRGPEADPQLYDPEDPRRMRLGRTPDGLADLPRDAEGRAVIGDHRNDENLIVCQLHLAFLQLHNRFVDSGASFEEARRLTRWHFQWLIVHDFLPHVVGRSVVEDMLRVDRRGAVGVDRRFYRPGNPTRPMMPVEYSAGAYRFGHSMVRAEYEMHDEVTIPFFGRPGHDLRGSRPIPSVARIDWNYFFDVPGMSTPDDRNMSRLVDTRLALPLAELPPTVVAHADGAILNLARRNLLRGKRLGLPAGQDVAAAMGVAPLPNSRLGLAEAGWGGRAPLWFYVLKEAELAGGRTLGPVGGRIVAEVILGLLAVDRSSFLHAPGWTPGSPSFASGDLLRLAGVVPRPGDTGEAPRDDEDMDGADDDGAEEITAAP</sequence>
<proteinExistence type="predicted"/>
<keyword evidence="3" id="KW-0325">Glycoprotein</keyword>
<comment type="caution">
    <text evidence="5">The sequence shown here is derived from an EMBL/GenBank/DDBJ whole genome shotgun (WGS) entry which is preliminary data.</text>
</comment>
<evidence type="ECO:0000313" key="5">
    <source>
        <dbReference type="EMBL" id="PLC11768.1"/>
    </source>
</evidence>